<keyword evidence="5" id="KW-1133">Transmembrane helix</keyword>
<evidence type="ECO:0000256" key="2">
    <source>
        <dbReference type="ARBA" id="ARBA00006339"/>
    </source>
</evidence>
<evidence type="ECO:0000256" key="4">
    <source>
        <dbReference type="ARBA" id="ARBA00022692"/>
    </source>
</evidence>
<keyword evidence="9" id="KW-0735">Signal-anchor</keyword>
<keyword evidence="9" id="KW-0119">Carbohydrate metabolism</keyword>
<dbReference type="EMBL" id="VSWD01000005">
    <property type="protein sequence ID" value="KAK3103581.1"/>
    <property type="molecule type" value="Genomic_DNA"/>
</dbReference>
<comment type="similarity">
    <text evidence="2 9">Belongs to the sulfotransferase 2 family.</text>
</comment>
<keyword evidence="8 9" id="KW-0325">Glycoprotein</keyword>
<dbReference type="AlphaFoldDB" id="A0AA88YS06"/>
<evidence type="ECO:0000313" key="10">
    <source>
        <dbReference type="EMBL" id="KAK3103581.1"/>
    </source>
</evidence>
<keyword evidence="4" id="KW-0812">Transmembrane</keyword>
<evidence type="ECO:0000313" key="11">
    <source>
        <dbReference type="Proteomes" id="UP001186944"/>
    </source>
</evidence>
<dbReference type="Proteomes" id="UP001186944">
    <property type="component" value="Unassembled WGS sequence"/>
</dbReference>
<organism evidence="10 11">
    <name type="scientific">Pinctada imbricata</name>
    <name type="common">Atlantic pearl-oyster</name>
    <name type="synonym">Pinctada martensii</name>
    <dbReference type="NCBI Taxonomy" id="66713"/>
    <lineage>
        <taxon>Eukaryota</taxon>
        <taxon>Metazoa</taxon>
        <taxon>Spiralia</taxon>
        <taxon>Lophotrochozoa</taxon>
        <taxon>Mollusca</taxon>
        <taxon>Bivalvia</taxon>
        <taxon>Autobranchia</taxon>
        <taxon>Pteriomorphia</taxon>
        <taxon>Pterioida</taxon>
        <taxon>Pterioidea</taxon>
        <taxon>Pteriidae</taxon>
        <taxon>Pinctada</taxon>
    </lineage>
</organism>
<dbReference type="GO" id="GO:0016051">
    <property type="term" value="P:carbohydrate biosynthetic process"/>
    <property type="evidence" value="ECO:0007669"/>
    <property type="project" value="InterPro"/>
</dbReference>
<dbReference type="GO" id="GO:0008146">
    <property type="term" value="F:sulfotransferase activity"/>
    <property type="evidence" value="ECO:0007669"/>
    <property type="project" value="InterPro"/>
</dbReference>
<name>A0AA88YS06_PINIB</name>
<keyword evidence="11" id="KW-1185">Reference proteome</keyword>
<dbReference type="GO" id="GO:0000139">
    <property type="term" value="C:Golgi membrane"/>
    <property type="evidence" value="ECO:0007669"/>
    <property type="project" value="UniProtKB-SubCell"/>
</dbReference>
<accession>A0AA88YS06</accession>
<dbReference type="Pfam" id="PF03567">
    <property type="entry name" value="Sulfotransfer_2"/>
    <property type="match status" value="1"/>
</dbReference>
<keyword evidence="3 9" id="KW-0808">Transferase</keyword>
<comment type="subcellular location">
    <subcellularLocation>
        <location evidence="1 9">Golgi apparatus membrane</location>
        <topology evidence="1 9">Single-pass type II membrane protein</topology>
    </subcellularLocation>
</comment>
<dbReference type="EC" id="2.8.2.-" evidence="9"/>
<dbReference type="InterPro" id="IPR018011">
    <property type="entry name" value="Carb_sulfotrans_8-10"/>
</dbReference>
<evidence type="ECO:0000256" key="5">
    <source>
        <dbReference type="ARBA" id="ARBA00022989"/>
    </source>
</evidence>
<gene>
    <name evidence="10" type="ORF">FSP39_020330</name>
</gene>
<dbReference type="InterPro" id="IPR005331">
    <property type="entry name" value="Sulfotransferase"/>
</dbReference>
<feature type="non-terminal residue" evidence="10">
    <location>
        <position position="1"/>
    </location>
</feature>
<comment type="caution">
    <text evidence="10">The sequence shown here is derived from an EMBL/GenBank/DDBJ whole genome shotgun (WGS) entry which is preliminary data.</text>
</comment>
<sequence length="290" mass="35142">ETLDLKQIRAERQFNLEKGCKHLKDEGLVQENVPPEKLGHVIVNDQYRVLFCYVPKVACTNLKRVFLLLTGKMNTTKPLDLKSKDVHFAYDKYLTYLDSFTPEEVEYRIKNYRKYIFVREPLERLLSAYRNKFMEKSEYFHKRYGRRIIKRFREGVSKEEKIVGNDVKFFEFVQYITDPDTIRQEGYNEHWAHYSALCHPCWMNYDFVGKYETLDDDVDYVLKDMHINDFVKFPQRGATYKKKKTKDELYKFYGQIPPKYLRKLWKIFVNDYKLFDYPYPGVLQKYLMQS</sequence>
<proteinExistence type="inferred from homology"/>
<evidence type="ECO:0000256" key="9">
    <source>
        <dbReference type="RuleBase" id="RU364020"/>
    </source>
</evidence>
<protein>
    <recommendedName>
        <fullName evidence="9">Carbohydrate sulfotransferase</fullName>
        <ecNumber evidence="9">2.8.2.-</ecNumber>
    </recommendedName>
</protein>
<evidence type="ECO:0000256" key="6">
    <source>
        <dbReference type="ARBA" id="ARBA00023034"/>
    </source>
</evidence>
<dbReference type="PANTHER" id="PTHR12137">
    <property type="entry name" value="CARBOHYDRATE SULFOTRANSFERASE"/>
    <property type="match status" value="1"/>
</dbReference>
<keyword evidence="7" id="KW-0472">Membrane</keyword>
<dbReference type="PANTHER" id="PTHR12137:SF54">
    <property type="entry name" value="CARBOHYDRATE SULFOTRANSFERASE"/>
    <property type="match status" value="1"/>
</dbReference>
<evidence type="ECO:0000256" key="7">
    <source>
        <dbReference type="ARBA" id="ARBA00023136"/>
    </source>
</evidence>
<evidence type="ECO:0000256" key="8">
    <source>
        <dbReference type="ARBA" id="ARBA00023180"/>
    </source>
</evidence>
<evidence type="ECO:0000256" key="1">
    <source>
        <dbReference type="ARBA" id="ARBA00004323"/>
    </source>
</evidence>
<reference evidence="10" key="1">
    <citation type="submission" date="2019-08" db="EMBL/GenBank/DDBJ databases">
        <title>The improved chromosome-level genome for the pearl oyster Pinctada fucata martensii using PacBio sequencing and Hi-C.</title>
        <authorList>
            <person name="Zheng Z."/>
        </authorList>
    </citation>
    <scope>NUCLEOTIDE SEQUENCE</scope>
    <source>
        <strain evidence="10">ZZ-2019</strain>
        <tissue evidence="10">Adductor muscle</tissue>
    </source>
</reference>
<evidence type="ECO:0000256" key="3">
    <source>
        <dbReference type="ARBA" id="ARBA00022679"/>
    </source>
</evidence>
<keyword evidence="6 9" id="KW-0333">Golgi apparatus</keyword>